<dbReference type="RefSeq" id="WP_201406499.1">
    <property type="nucleotide sequence ID" value="NZ_CP067341.1"/>
</dbReference>
<dbReference type="InterPro" id="IPR027797">
    <property type="entry name" value="PT-TG_dom"/>
</dbReference>
<evidence type="ECO:0000313" key="6">
    <source>
        <dbReference type="Proteomes" id="UP000596049"/>
    </source>
</evidence>
<evidence type="ECO:0000256" key="3">
    <source>
        <dbReference type="SAM" id="MobiDB-lite"/>
    </source>
</evidence>
<name>A0ABX7AMN8_9BACI</name>
<evidence type="ECO:0000313" key="5">
    <source>
        <dbReference type="EMBL" id="QQP11205.1"/>
    </source>
</evidence>
<gene>
    <name evidence="5" type="ORF">FJQ98_18550</name>
</gene>
<keyword evidence="2" id="KW-0964">Secreted</keyword>
<accession>A0ABX7AMN8</accession>
<evidence type="ECO:0000256" key="2">
    <source>
        <dbReference type="ARBA" id="ARBA00022525"/>
    </source>
</evidence>
<keyword evidence="6" id="KW-1185">Reference proteome</keyword>
<evidence type="ECO:0000259" key="4">
    <source>
        <dbReference type="Pfam" id="PF14449"/>
    </source>
</evidence>
<feature type="domain" description="Pre-toxin TG" evidence="4">
    <location>
        <begin position="42"/>
        <end position="75"/>
    </location>
</feature>
<dbReference type="EMBL" id="CP067341">
    <property type="protein sequence ID" value="QQP11205.1"/>
    <property type="molecule type" value="Genomic_DNA"/>
</dbReference>
<feature type="region of interest" description="Disordered" evidence="3">
    <location>
        <begin position="229"/>
        <end position="251"/>
    </location>
</feature>
<sequence>MAKKFKRAAKKAAVKKATKKANNAAKAAVKQVKKNEKAQNLKLFSMGLNHIPIFGNIKTLYEMTTGKDMITGQKVVIPKGGSKYINLESSCPVPQNKGKTKKEKEREIIDKFIEEQRNHEKKLLKSTFNFFFEDIETMLSPDSTWKERAEAAFYTFYKPAKVADKAKDGAKIIESQAEHAKKEKEITGNKGTGKDFKNYSAKEIERKFDLKKGEFHQVKQDIVKDLTNKNSPYKDSMKKVGNNPDIHLSSDGTIRVMSKDGKTSFDTNWNIKDFLP</sequence>
<comment type="subcellular location">
    <subcellularLocation>
        <location evidence="1">Secreted</location>
    </subcellularLocation>
</comment>
<proteinExistence type="predicted"/>
<dbReference type="Pfam" id="PF14449">
    <property type="entry name" value="PT-TG"/>
    <property type="match status" value="1"/>
</dbReference>
<feature type="compositionally biased region" description="Basic residues" evidence="3">
    <location>
        <begin position="1"/>
        <end position="19"/>
    </location>
</feature>
<dbReference type="Proteomes" id="UP000596049">
    <property type="component" value="Chromosome"/>
</dbReference>
<feature type="region of interest" description="Disordered" evidence="3">
    <location>
        <begin position="1"/>
        <end position="20"/>
    </location>
</feature>
<evidence type="ECO:0000256" key="1">
    <source>
        <dbReference type="ARBA" id="ARBA00004613"/>
    </source>
</evidence>
<organism evidence="5 6">
    <name type="scientific">Lysinibacillus agricola</name>
    <dbReference type="NCBI Taxonomy" id="2590012"/>
    <lineage>
        <taxon>Bacteria</taxon>
        <taxon>Bacillati</taxon>
        <taxon>Bacillota</taxon>
        <taxon>Bacilli</taxon>
        <taxon>Bacillales</taxon>
        <taxon>Bacillaceae</taxon>
        <taxon>Lysinibacillus</taxon>
    </lineage>
</organism>
<protein>
    <submittedName>
        <fullName evidence="5">Pre-toxin TG domain-containing protein</fullName>
    </submittedName>
</protein>
<reference evidence="5 6" key="1">
    <citation type="submission" date="2020-01" db="EMBL/GenBank/DDBJ databases">
        <authorList>
            <person name="Liu G."/>
            <person name="Liu B."/>
        </authorList>
    </citation>
    <scope>NUCLEOTIDE SEQUENCE [LARGE SCALE GENOMIC DNA]</scope>
    <source>
        <strain evidence="5 6">FJAT-51161</strain>
    </source>
</reference>